<accession>A0A8K0WPA4</accession>
<dbReference type="AlphaFoldDB" id="A0A8K0WPA4"/>
<evidence type="ECO:0000313" key="3">
    <source>
        <dbReference type="Proteomes" id="UP000813444"/>
    </source>
</evidence>
<organism evidence="2 3">
    <name type="scientific">Stachybotrys elegans</name>
    <dbReference type="NCBI Taxonomy" id="80388"/>
    <lineage>
        <taxon>Eukaryota</taxon>
        <taxon>Fungi</taxon>
        <taxon>Dikarya</taxon>
        <taxon>Ascomycota</taxon>
        <taxon>Pezizomycotina</taxon>
        <taxon>Sordariomycetes</taxon>
        <taxon>Hypocreomycetidae</taxon>
        <taxon>Hypocreales</taxon>
        <taxon>Stachybotryaceae</taxon>
        <taxon>Stachybotrys</taxon>
    </lineage>
</organism>
<reference evidence="2" key="1">
    <citation type="journal article" date="2021" name="Nat. Commun.">
        <title>Genetic determinants of endophytism in the Arabidopsis root mycobiome.</title>
        <authorList>
            <person name="Mesny F."/>
            <person name="Miyauchi S."/>
            <person name="Thiergart T."/>
            <person name="Pickel B."/>
            <person name="Atanasova L."/>
            <person name="Karlsson M."/>
            <person name="Huettel B."/>
            <person name="Barry K.W."/>
            <person name="Haridas S."/>
            <person name="Chen C."/>
            <person name="Bauer D."/>
            <person name="Andreopoulos W."/>
            <person name="Pangilinan J."/>
            <person name="LaButti K."/>
            <person name="Riley R."/>
            <person name="Lipzen A."/>
            <person name="Clum A."/>
            <person name="Drula E."/>
            <person name="Henrissat B."/>
            <person name="Kohler A."/>
            <person name="Grigoriev I.V."/>
            <person name="Martin F.M."/>
            <person name="Hacquard S."/>
        </authorList>
    </citation>
    <scope>NUCLEOTIDE SEQUENCE</scope>
    <source>
        <strain evidence="2">MPI-CAGE-CH-0235</strain>
    </source>
</reference>
<dbReference type="Proteomes" id="UP000813444">
    <property type="component" value="Unassembled WGS sequence"/>
</dbReference>
<dbReference type="EMBL" id="JAGPNK010000009">
    <property type="protein sequence ID" value="KAH7313591.1"/>
    <property type="molecule type" value="Genomic_DNA"/>
</dbReference>
<feature type="compositionally biased region" description="Low complexity" evidence="1">
    <location>
        <begin position="127"/>
        <end position="138"/>
    </location>
</feature>
<feature type="compositionally biased region" description="Polar residues" evidence="1">
    <location>
        <begin position="94"/>
        <end position="111"/>
    </location>
</feature>
<gene>
    <name evidence="2" type="ORF">B0I35DRAFT_480269</name>
</gene>
<name>A0A8K0WPA4_9HYPO</name>
<feature type="region of interest" description="Disordered" evidence="1">
    <location>
        <begin position="10"/>
        <end position="150"/>
    </location>
</feature>
<feature type="region of interest" description="Disordered" evidence="1">
    <location>
        <begin position="164"/>
        <end position="185"/>
    </location>
</feature>
<sequence length="185" mass="20547">MSNMMNKIKEAVGMDHSHHHSHEHSADSHAQTQPHTESHVQNQPRTENQALQQSEGSYENQSSYNNANTGSHTTTSNNNTTSSAEGTTFKNPFPSEQNDSSSRLHPSQNQVLRGVDPLVTSDDNSRRTSATSRSSLSDRNPRDASQVPPSVFKQEVGAPTIEHAYPQDSTHQRHSVSMQEEHLIR</sequence>
<evidence type="ECO:0000313" key="2">
    <source>
        <dbReference type="EMBL" id="KAH7313591.1"/>
    </source>
</evidence>
<feature type="compositionally biased region" description="Polar residues" evidence="1">
    <location>
        <begin position="31"/>
        <end position="64"/>
    </location>
</feature>
<comment type="caution">
    <text evidence="2">The sequence shown here is derived from an EMBL/GenBank/DDBJ whole genome shotgun (WGS) entry which is preliminary data.</text>
</comment>
<protein>
    <submittedName>
        <fullName evidence="2">Uncharacterized protein</fullName>
    </submittedName>
</protein>
<proteinExistence type="predicted"/>
<feature type="compositionally biased region" description="Low complexity" evidence="1">
    <location>
        <begin position="65"/>
        <end position="88"/>
    </location>
</feature>
<dbReference type="OrthoDB" id="5128796at2759"/>
<evidence type="ECO:0000256" key="1">
    <source>
        <dbReference type="SAM" id="MobiDB-lite"/>
    </source>
</evidence>
<keyword evidence="3" id="KW-1185">Reference proteome</keyword>